<dbReference type="SUPFAM" id="SSF103025">
    <property type="entry name" value="Folate-binding domain"/>
    <property type="match status" value="1"/>
</dbReference>
<evidence type="ECO:0000256" key="5">
    <source>
        <dbReference type="ARBA" id="ARBA00023134"/>
    </source>
</evidence>
<dbReference type="Proteomes" id="UP000799640">
    <property type="component" value="Unassembled WGS sequence"/>
</dbReference>
<reference evidence="9" key="1">
    <citation type="journal article" date="2020" name="Stud. Mycol.">
        <title>101 Dothideomycetes genomes: a test case for predicting lifestyles and emergence of pathogens.</title>
        <authorList>
            <person name="Haridas S."/>
            <person name="Albert R."/>
            <person name="Binder M."/>
            <person name="Bloem J."/>
            <person name="Labutti K."/>
            <person name="Salamov A."/>
            <person name="Andreopoulos B."/>
            <person name="Baker S."/>
            <person name="Barry K."/>
            <person name="Bills G."/>
            <person name="Bluhm B."/>
            <person name="Cannon C."/>
            <person name="Castanera R."/>
            <person name="Culley D."/>
            <person name="Daum C."/>
            <person name="Ezra D."/>
            <person name="Gonzalez J."/>
            <person name="Henrissat B."/>
            <person name="Kuo A."/>
            <person name="Liang C."/>
            <person name="Lipzen A."/>
            <person name="Lutzoni F."/>
            <person name="Magnuson J."/>
            <person name="Mondo S."/>
            <person name="Nolan M."/>
            <person name="Ohm R."/>
            <person name="Pangilinan J."/>
            <person name="Park H.-J."/>
            <person name="Ramirez L."/>
            <person name="Alfaro M."/>
            <person name="Sun H."/>
            <person name="Tritt A."/>
            <person name="Yoshinaga Y."/>
            <person name="Zwiers L.-H."/>
            <person name="Turgeon B."/>
            <person name="Goodwin S."/>
            <person name="Spatafora J."/>
            <person name="Crous P."/>
            <person name="Grigoriev I."/>
        </authorList>
    </citation>
    <scope>NUCLEOTIDE SEQUENCE</scope>
    <source>
        <strain evidence="9">CBS 262.69</strain>
    </source>
</reference>
<dbReference type="HAMAP" id="MF_00379">
    <property type="entry name" value="GTPase_MnmE"/>
    <property type="match status" value="1"/>
</dbReference>
<evidence type="ECO:0000256" key="2">
    <source>
        <dbReference type="ARBA" id="ARBA00011043"/>
    </source>
</evidence>
<dbReference type="PANTHER" id="PTHR42714:SF2">
    <property type="entry name" value="TRNA MODIFICATION GTPASE GTPBP3, MITOCHONDRIAL"/>
    <property type="match status" value="1"/>
</dbReference>
<dbReference type="InterPro" id="IPR004520">
    <property type="entry name" value="GTPase_MnmE"/>
</dbReference>
<dbReference type="PRINTS" id="PR00326">
    <property type="entry name" value="GTP1OBG"/>
</dbReference>
<dbReference type="NCBIfam" id="TIGR00231">
    <property type="entry name" value="small_GTP"/>
    <property type="match status" value="1"/>
</dbReference>
<dbReference type="GO" id="GO:0005739">
    <property type="term" value="C:mitochondrion"/>
    <property type="evidence" value="ECO:0007669"/>
    <property type="project" value="UniProtKB-SubCell"/>
</dbReference>
<proteinExistence type="inferred from homology"/>
<dbReference type="InterPro" id="IPR027266">
    <property type="entry name" value="TrmE/GcvT-like"/>
</dbReference>
<dbReference type="Pfam" id="PF01926">
    <property type="entry name" value="MMR_HSR1"/>
    <property type="match status" value="1"/>
</dbReference>
<dbReference type="AlphaFoldDB" id="A0A6G1HMY9"/>
<feature type="domain" description="MnmE helical" evidence="8">
    <location>
        <begin position="181"/>
        <end position="579"/>
    </location>
</feature>
<dbReference type="FunFam" id="3.30.1360.120:FF:000007">
    <property type="entry name" value="tRNA modification GTPase GTPBP3, mitochondrial"/>
    <property type="match status" value="1"/>
</dbReference>
<evidence type="ECO:0000313" key="9">
    <source>
        <dbReference type="EMBL" id="KAF2397125.1"/>
    </source>
</evidence>
<dbReference type="InterPro" id="IPR005225">
    <property type="entry name" value="Small_GTP-bd"/>
</dbReference>
<feature type="domain" description="GTP-binding protein TrmE N-terminal" evidence="7">
    <location>
        <begin position="53"/>
        <end position="178"/>
    </location>
</feature>
<keyword evidence="4" id="KW-0547">Nucleotide-binding</keyword>
<keyword evidence="10" id="KW-1185">Reference proteome</keyword>
<evidence type="ECO:0000259" key="6">
    <source>
        <dbReference type="Pfam" id="PF01926"/>
    </source>
</evidence>
<dbReference type="EMBL" id="ML996704">
    <property type="protein sequence ID" value="KAF2397125.1"/>
    <property type="molecule type" value="Genomic_DNA"/>
</dbReference>
<dbReference type="Pfam" id="PF12631">
    <property type="entry name" value="MnmE_helical"/>
    <property type="match status" value="1"/>
</dbReference>
<dbReference type="GO" id="GO:0003924">
    <property type="term" value="F:GTPase activity"/>
    <property type="evidence" value="ECO:0007669"/>
    <property type="project" value="InterPro"/>
</dbReference>
<dbReference type="InterPro" id="IPR006073">
    <property type="entry name" value="GTP-bd"/>
</dbReference>
<dbReference type="InterPro" id="IPR018948">
    <property type="entry name" value="GTP-bd_TrmE_N"/>
</dbReference>
<comment type="similarity">
    <text evidence="2">Belongs to the TRAFAC class TrmE-Era-EngA-EngB-Septin-like GTPase superfamily. TrmE GTPase family.</text>
</comment>
<dbReference type="Pfam" id="PF10396">
    <property type="entry name" value="TrmE_N"/>
    <property type="match status" value="1"/>
</dbReference>
<evidence type="ECO:0000313" key="10">
    <source>
        <dbReference type="Proteomes" id="UP000799640"/>
    </source>
</evidence>
<evidence type="ECO:0000259" key="7">
    <source>
        <dbReference type="Pfam" id="PF10396"/>
    </source>
</evidence>
<gene>
    <name evidence="9" type="ORF">EJ06DRAFT_584618</name>
</gene>
<evidence type="ECO:0000256" key="1">
    <source>
        <dbReference type="ARBA" id="ARBA00004173"/>
    </source>
</evidence>
<protein>
    <submittedName>
        <fullName evidence="9">P-loop containing nucleoside triphosphate hydrolase protein</fullName>
    </submittedName>
</protein>
<dbReference type="SUPFAM" id="SSF52540">
    <property type="entry name" value="P-loop containing nucleoside triphosphate hydrolases"/>
    <property type="match status" value="1"/>
</dbReference>
<evidence type="ECO:0000259" key="8">
    <source>
        <dbReference type="Pfam" id="PF12631"/>
    </source>
</evidence>
<dbReference type="InterPro" id="IPR027417">
    <property type="entry name" value="P-loop_NTPase"/>
</dbReference>
<dbReference type="GO" id="GO:0002098">
    <property type="term" value="P:tRNA wobble uridine modification"/>
    <property type="evidence" value="ECO:0007669"/>
    <property type="project" value="TreeGrafter"/>
</dbReference>
<accession>A0A6G1HMY9</accession>
<keyword evidence="5" id="KW-0342">GTP-binding</keyword>
<dbReference type="CDD" id="cd04164">
    <property type="entry name" value="trmE"/>
    <property type="match status" value="1"/>
</dbReference>
<dbReference type="CDD" id="cd14858">
    <property type="entry name" value="TrmE_N"/>
    <property type="match status" value="1"/>
</dbReference>
<sequence>MLRSSFYRLPRGWKGFGSSITTPLSYSQWVLRPALSYHSSAAGRVCPSAEDSTIYALSTAPGRAAIAVVRVSGPACVEIYRALCPGKPLPKPRSAALRSLHDPVRTPDDVPLDAGSLVLFFPSPRSVTGEDVLEFHVHGGPAIVKAVLQALPRCASSSSPIRYAEPGEFTRRAFLNGRLDLTQVEALGDTLSAATEQQRRLFVRGTGNQLSKRYEEWRQLLLHARGELEALIDFHEDQHFGESPAQLAISVAHQVLKLKRLIDIHIRNAMRGELLRNGISIALLGPPNAGKSSLLNQIAGREAAIVSQEAGTTRDIVDIGIDLGGYLCKLADMAGLRQSTAPQQGDMDALGSVEKEGIRRAKLRASESDVVVVILPVKRDHNGEARLMTDSEVLRTAATCAANGSELAVVINKIDQMSDSALLEVWISELHAKLAIPPDRIFPISCKSAAGASGDDPGRVQAFLRGLVGVFRSMTSAVDVDSQADLAIPGIPAQSVSNTLLQESLGASERHRLLLQECMIHLESFLEQVETEVHEEGEPDIVVAAECLRAAADCLARITGRGTSGDVEEVLGVVFEKFCVGK</sequence>
<name>A0A6G1HMY9_9PEZI</name>
<dbReference type="InterPro" id="IPR031168">
    <property type="entry name" value="G_TrmE"/>
</dbReference>
<organism evidence="9 10">
    <name type="scientific">Trichodelitschia bisporula</name>
    <dbReference type="NCBI Taxonomy" id="703511"/>
    <lineage>
        <taxon>Eukaryota</taxon>
        <taxon>Fungi</taxon>
        <taxon>Dikarya</taxon>
        <taxon>Ascomycota</taxon>
        <taxon>Pezizomycotina</taxon>
        <taxon>Dothideomycetes</taxon>
        <taxon>Dothideomycetes incertae sedis</taxon>
        <taxon>Phaeotrichales</taxon>
        <taxon>Phaeotrichaceae</taxon>
        <taxon>Trichodelitschia</taxon>
    </lineage>
</organism>
<dbReference type="GO" id="GO:0005525">
    <property type="term" value="F:GTP binding"/>
    <property type="evidence" value="ECO:0007669"/>
    <property type="project" value="UniProtKB-KW"/>
</dbReference>
<keyword evidence="9" id="KW-0378">Hydrolase</keyword>
<feature type="domain" description="G" evidence="6">
    <location>
        <begin position="281"/>
        <end position="412"/>
    </location>
</feature>
<comment type="subcellular location">
    <subcellularLocation>
        <location evidence="1">Mitochondrion</location>
    </subcellularLocation>
</comment>
<evidence type="ECO:0000256" key="4">
    <source>
        <dbReference type="ARBA" id="ARBA00022741"/>
    </source>
</evidence>
<dbReference type="SUPFAM" id="SSF116878">
    <property type="entry name" value="TrmE connector domain"/>
    <property type="match status" value="1"/>
</dbReference>
<dbReference type="GO" id="GO:0030488">
    <property type="term" value="P:tRNA methylation"/>
    <property type="evidence" value="ECO:0007669"/>
    <property type="project" value="TreeGrafter"/>
</dbReference>
<dbReference type="InterPro" id="IPR027368">
    <property type="entry name" value="MnmE_dom2"/>
</dbReference>
<dbReference type="Gene3D" id="3.40.50.300">
    <property type="entry name" value="P-loop containing nucleotide triphosphate hydrolases"/>
    <property type="match status" value="1"/>
</dbReference>
<dbReference type="InterPro" id="IPR025867">
    <property type="entry name" value="MnmE_helical"/>
</dbReference>
<dbReference type="Gene3D" id="1.20.120.430">
    <property type="entry name" value="tRNA modification GTPase MnmE domain 2"/>
    <property type="match status" value="2"/>
</dbReference>
<keyword evidence="3" id="KW-0819">tRNA processing</keyword>
<dbReference type="OrthoDB" id="188276at2759"/>
<dbReference type="PANTHER" id="PTHR42714">
    <property type="entry name" value="TRNA MODIFICATION GTPASE GTPBP3"/>
    <property type="match status" value="1"/>
</dbReference>
<evidence type="ECO:0000256" key="3">
    <source>
        <dbReference type="ARBA" id="ARBA00022694"/>
    </source>
</evidence>
<dbReference type="Gene3D" id="3.30.1360.120">
    <property type="entry name" value="Probable tRNA modification gtpase trme, domain 1"/>
    <property type="match status" value="1"/>
</dbReference>